<organism evidence="1">
    <name type="scientific">marine sediment metagenome</name>
    <dbReference type="NCBI Taxonomy" id="412755"/>
    <lineage>
        <taxon>unclassified sequences</taxon>
        <taxon>metagenomes</taxon>
        <taxon>ecological metagenomes</taxon>
    </lineage>
</organism>
<gene>
    <name evidence="1" type="ORF">LCGC14_2110640</name>
</gene>
<comment type="caution">
    <text evidence="1">The sequence shown here is derived from an EMBL/GenBank/DDBJ whole genome shotgun (WGS) entry which is preliminary data.</text>
</comment>
<dbReference type="AlphaFoldDB" id="A0A0F9EUD2"/>
<reference evidence="1" key="1">
    <citation type="journal article" date="2015" name="Nature">
        <title>Complex archaea that bridge the gap between prokaryotes and eukaryotes.</title>
        <authorList>
            <person name="Spang A."/>
            <person name="Saw J.H."/>
            <person name="Jorgensen S.L."/>
            <person name="Zaremba-Niedzwiedzka K."/>
            <person name="Martijn J."/>
            <person name="Lind A.E."/>
            <person name="van Eijk R."/>
            <person name="Schleper C."/>
            <person name="Guy L."/>
            <person name="Ettema T.J."/>
        </authorList>
    </citation>
    <scope>NUCLEOTIDE SEQUENCE</scope>
</reference>
<name>A0A0F9EUD2_9ZZZZ</name>
<dbReference type="EMBL" id="LAZR01026078">
    <property type="protein sequence ID" value="KKL69866.1"/>
    <property type="molecule type" value="Genomic_DNA"/>
</dbReference>
<sequence length="144" mass="16143">MGNQTKKRGIDMCNITTIDKGDRGDRGLVTVEFDRRADLRATEVFVVNESRDGDEVGVSIMCTDNGKILNIEQLPVRKSRDILPESLSPLLKLLTLDRAKEIREAWAAVKAMSLFKKGFGDCTESCKMEFDTCEIATLDKLLKE</sequence>
<proteinExistence type="predicted"/>
<evidence type="ECO:0000313" key="1">
    <source>
        <dbReference type="EMBL" id="KKL69866.1"/>
    </source>
</evidence>
<protein>
    <submittedName>
        <fullName evidence="1">Uncharacterized protein</fullName>
    </submittedName>
</protein>
<accession>A0A0F9EUD2</accession>